<evidence type="ECO:0000313" key="3">
    <source>
        <dbReference type="Proteomes" id="UP000178606"/>
    </source>
</evidence>
<proteinExistence type="predicted"/>
<feature type="domain" description="Cupin type-2" evidence="1">
    <location>
        <begin position="140"/>
        <end position="204"/>
    </location>
</feature>
<dbReference type="PANTHER" id="PTHR43346">
    <property type="entry name" value="LIGAND BINDING DOMAIN PROTEIN, PUTATIVE (AFU_ORTHOLOGUE AFUA_6G14370)-RELATED"/>
    <property type="match status" value="1"/>
</dbReference>
<dbReference type="PANTHER" id="PTHR43346:SF1">
    <property type="entry name" value="QUERCETIN 2,3-DIOXYGENASE-RELATED"/>
    <property type="match status" value="1"/>
</dbReference>
<dbReference type="EMBL" id="MFKF01000417">
    <property type="protein sequence ID" value="OGG44077.1"/>
    <property type="molecule type" value="Genomic_DNA"/>
</dbReference>
<organism evidence="2 3">
    <name type="scientific">Handelsmanbacteria sp. (strain RIFCSPLOWO2_12_FULL_64_10)</name>
    <dbReference type="NCBI Taxonomy" id="1817868"/>
    <lineage>
        <taxon>Bacteria</taxon>
        <taxon>Candidatus Handelsmaniibacteriota</taxon>
    </lineage>
</organism>
<evidence type="ECO:0000313" key="2">
    <source>
        <dbReference type="EMBL" id="OGG44077.1"/>
    </source>
</evidence>
<dbReference type="InterPro" id="IPR052538">
    <property type="entry name" value="Flavonoid_dioxygenase-like"/>
</dbReference>
<feature type="domain" description="Cupin type-2" evidence="1">
    <location>
        <begin position="26"/>
        <end position="90"/>
    </location>
</feature>
<accession>A0A1F6C5D2</accession>
<evidence type="ECO:0000259" key="1">
    <source>
        <dbReference type="Pfam" id="PF07883"/>
    </source>
</evidence>
<protein>
    <recommendedName>
        <fullName evidence="1">Cupin type-2 domain-containing protein</fullName>
    </recommendedName>
</protein>
<dbReference type="InterPro" id="IPR011051">
    <property type="entry name" value="RmlC_Cupin_sf"/>
</dbReference>
<dbReference type="Gene3D" id="2.60.120.10">
    <property type="entry name" value="Jelly Rolls"/>
    <property type="match status" value="2"/>
</dbReference>
<name>A0A1F6C5D2_HANXR</name>
<reference evidence="2 3" key="1">
    <citation type="journal article" date="2016" name="Nat. Commun.">
        <title>Thousands of microbial genomes shed light on interconnected biogeochemical processes in an aquifer system.</title>
        <authorList>
            <person name="Anantharaman K."/>
            <person name="Brown C.T."/>
            <person name="Hug L.A."/>
            <person name="Sharon I."/>
            <person name="Castelle C.J."/>
            <person name="Probst A.J."/>
            <person name="Thomas B.C."/>
            <person name="Singh A."/>
            <person name="Wilkins M.J."/>
            <person name="Karaoz U."/>
            <person name="Brodie E.L."/>
            <person name="Williams K.H."/>
            <person name="Hubbard S.S."/>
            <person name="Banfield J.F."/>
        </authorList>
    </citation>
    <scope>NUCLEOTIDE SEQUENCE [LARGE SCALE GENOMIC DNA]</scope>
    <source>
        <strain evidence="3">RIFCSPLOWO2_12_FULL_64_10</strain>
    </source>
</reference>
<sequence length="211" mass="23282">MEHIDARKGGRFTYTPAHRSNCGPWEPGWSAREHYHEGADEIFYFIDGVCEIGVGKDARKVGAGALVYVPSETPHTLRTVGDRPVHYFLVVAPNRAPTHSFEPFAPDAGLRHEMTVLHADAGVHIPTNDRMRAEFRSHGPGWVSPEGRAPDTLEWFCFVRGNGRVTAGGETVQVSGPFSAVHIPVGDPYRIENTGEGTLLYLWVQVPDAQK</sequence>
<dbReference type="Pfam" id="PF07883">
    <property type="entry name" value="Cupin_2"/>
    <property type="match status" value="2"/>
</dbReference>
<comment type="caution">
    <text evidence="2">The sequence shown here is derived from an EMBL/GenBank/DDBJ whole genome shotgun (WGS) entry which is preliminary data.</text>
</comment>
<dbReference type="Proteomes" id="UP000178606">
    <property type="component" value="Unassembled WGS sequence"/>
</dbReference>
<dbReference type="AlphaFoldDB" id="A0A1F6C5D2"/>
<dbReference type="SUPFAM" id="SSF51182">
    <property type="entry name" value="RmlC-like cupins"/>
    <property type="match status" value="1"/>
</dbReference>
<dbReference type="InterPro" id="IPR014710">
    <property type="entry name" value="RmlC-like_jellyroll"/>
</dbReference>
<dbReference type="InterPro" id="IPR013096">
    <property type="entry name" value="Cupin_2"/>
</dbReference>
<gene>
    <name evidence="2" type="ORF">A3F84_00015</name>
</gene>